<evidence type="ECO:0000256" key="6">
    <source>
        <dbReference type="ARBA" id="ARBA00022840"/>
    </source>
</evidence>
<dbReference type="PANTHER" id="PTHR47964:SF1">
    <property type="entry name" value="ATP-DEPENDENT DNA HELICASE HOMOLOG RECG, CHLOROPLASTIC"/>
    <property type="match status" value="1"/>
</dbReference>
<evidence type="ECO:0000256" key="7">
    <source>
        <dbReference type="ARBA" id="ARBA00023125"/>
    </source>
</evidence>
<dbReference type="Pfam" id="PF17757">
    <property type="entry name" value="UvrB_inter"/>
    <property type="match status" value="1"/>
</dbReference>
<comment type="similarity">
    <text evidence="9">In the C-terminal section; belongs to the helicase family. RecG subfamily.</text>
</comment>
<keyword evidence="7 9" id="KW-0238">DNA-binding</keyword>
<dbReference type="InterPro" id="IPR041471">
    <property type="entry name" value="UvrB_inter"/>
</dbReference>
<dbReference type="InterPro" id="IPR036101">
    <property type="entry name" value="CarD-like/TRCF_RID_sf"/>
</dbReference>
<dbReference type="Gene3D" id="3.40.50.11180">
    <property type="match status" value="1"/>
</dbReference>
<keyword evidence="1 9" id="KW-0963">Cytoplasm</keyword>
<dbReference type="EMBL" id="VFJB01000004">
    <property type="protein sequence ID" value="KAA0258663.1"/>
    <property type="molecule type" value="Genomic_DNA"/>
</dbReference>
<keyword evidence="5" id="KW-0347">Helicase</keyword>
<accession>A0A5A8F8L5</accession>
<dbReference type="AlphaFoldDB" id="A0A5A8F8L5"/>
<dbReference type="GO" id="GO:0016787">
    <property type="term" value="F:hydrolase activity"/>
    <property type="evidence" value="ECO:0007669"/>
    <property type="project" value="UniProtKB-KW"/>
</dbReference>
<dbReference type="OrthoDB" id="9804325at2"/>
<dbReference type="SUPFAM" id="SSF143517">
    <property type="entry name" value="TRCF domain-like"/>
    <property type="match status" value="1"/>
</dbReference>
<dbReference type="PROSITE" id="PS51192">
    <property type="entry name" value="HELICASE_ATP_BIND_1"/>
    <property type="match status" value="1"/>
</dbReference>
<evidence type="ECO:0000256" key="5">
    <source>
        <dbReference type="ARBA" id="ARBA00022806"/>
    </source>
</evidence>
<sequence length="1113" mass="127409">MKQHLFTGLWGSSKTYFLRKYLGANDSAVVICENRFDMEKVVNELSFFFPEKRVLPFPELTHDPFDEVKIEKEIFSKRVKTLHSLIMDKSPFILVGTIYSTCKKILSKNEFLDSVLTFSVGDITSIDEIRYFLDCLGYVEVEMVSAEGEFLIRGDLVEIYPSGAENPVRIEFFDDEIEKIYSFDYEKLSKIAEMNTVTILPADEIVSDNDKLIENVADERIKEKIKEFGKFAGIHWYAPYVNEMASIFDYVDGRFKTIVISDSFDEKLDNFEKFIVQNYSEAKHKYPLESVFLAKADLFKEIASSEIFYLKEIDDSGKINVEFTAATSFYSTKSSNIYENAENFTVKLKELIKNNYTVAVTFNNRKIKETFSNFATEHEIIVKEVRNFFDFEAKIVGIVEGSFSGGFIDEKSKFALFVDSEVFGFVKKRRQGKKKQLFKTNIADLEVGDFVVHIDYGIGKYHGIETKEIGGIKGDYIKVEFENEEILYIPISNIGLIQKYVGAKGYQPRLSSLKSNRWKKLKEQAYKSAKKLAVDILKIYAERKKKRGFAFVNDGEILRTIEARFPYEETEDQLVVLNEVFRDMESEKPMERLICGDVGFGKTEVAIRAAAKAVESGKQVAFLAPTTVLVRQHFQNFTERFTDLPVNIDYVSRLKSNSEIKKTLEKVKNGEVDIIIGTHRLLSKDVEFKDLGLLIVDEEQRFGVNHKEKIKAIKSDVDVLTLTATPIPRTLQLSLSGLRDMSVIETPPHDREPVSIKVIKNDEEVQAAILKELKRGGQVYFLHNSVENIEKVAAFVKEMAPMSEVRVAHGQMDSNTLDKVFEEFYQGDIDILVCTTIVENGLDIPNANTIIINNAHKFGLAQLYQLKGRVGRGKRRGYCYLRIPSGVSLSEIARRRLKIIQQLSDLGSGFKISTHDLQLRGAGDILGAEQSGFVVNVGYELYIQMVNDAINELRGEDKAAFETEIISNVPHYIPASFIPSHRERINYYRTISDLNEFDNIKDVIDELNMLYGDLPVETFNLIYIMYLKNVFSIFKVKKMFVLNGSINLVMDKDTNFNINTFLILVKESDKIVANFKDENTLCMVYKGDNYFLKEFALFFKRYLNALKGEKELA</sequence>
<comment type="subcellular location">
    <subcellularLocation>
        <location evidence="9">Cytoplasm</location>
    </subcellularLocation>
</comment>
<dbReference type="GO" id="GO:0005737">
    <property type="term" value="C:cytoplasm"/>
    <property type="evidence" value="ECO:0007669"/>
    <property type="project" value="UniProtKB-SubCell"/>
</dbReference>
<comment type="caution">
    <text evidence="12">The sequence shown here is derived from an EMBL/GenBank/DDBJ whole genome shotgun (WGS) entry which is preliminary data.</text>
</comment>
<evidence type="ECO:0000256" key="8">
    <source>
        <dbReference type="ARBA" id="ARBA00023204"/>
    </source>
</evidence>
<dbReference type="Pfam" id="PF00271">
    <property type="entry name" value="Helicase_C"/>
    <property type="match status" value="1"/>
</dbReference>
<dbReference type="Gene3D" id="3.30.2060.10">
    <property type="entry name" value="Penicillin-binding protein 1b domain"/>
    <property type="match status" value="1"/>
</dbReference>
<dbReference type="SUPFAM" id="SSF52540">
    <property type="entry name" value="P-loop containing nucleoside triphosphate hydrolases"/>
    <property type="match status" value="4"/>
</dbReference>
<keyword evidence="8 9" id="KW-0234">DNA repair</keyword>
<keyword evidence="13" id="KW-1185">Reference proteome</keyword>
<dbReference type="HAMAP" id="MF_00969">
    <property type="entry name" value="TRCF"/>
    <property type="match status" value="1"/>
</dbReference>
<organism evidence="12 13">
    <name type="scientific">Deferribacter autotrophicus</name>
    <dbReference type="NCBI Taxonomy" id="500465"/>
    <lineage>
        <taxon>Bacteria</taxon>
        <taxon>Pseudomonadati</taxon>
        <taxon>Deferribacterota</taxon>
        <taxon>Deferribacteres</taxon>
        <taxon>Deferribacterales</taxon>
        <taxon>Deferribacteraceae</taxon>
        <taxon>Deferribacter</taxon>
    </lineage>
</organism>
<dbReference type="GO" id="GO:0003684">
    <property type="term" value="F:damaged DNA binding"/>
    <property type="evidence" value="ECO:0007669"/>
    <property type="project" value="InterPro"/>
</dbReference>
<feature type="domain" description="Helicase ATP-binding" evidence="10">
    <location>
        <begin position="583"/>
        <end position="744"/>
    </location>
</feature>
<dbReference type="InterPro" id="IPR003711">
    <property type="entry name" value="CarD-like/TRCF_RID"/>
</dbReference>
<gene>
    <name evidence="9 12" type="primary">mfd</name>
    <name evidence="12" type="ORF">FHQ18_05765</name>
</gene>
<dbReference type="NCBIfam" id="TIGR00580">
    <property type="entry name" value="mfd"/>
    <property type="match status" value="1"/>
</dbReference>
<dbReference type="GO" id="GO:0005524">
    <property type="term" value="F:ATP binding"/>
    <property type="evidence" value="ECO:0007669"/>
    <property type="project" value="UniProtKB-UniRule"/>
</dbReference>
<dbReference type="InterPro" id="IPR027417">
    <property type="entry name" value="P-loop_NTPase"/>
</dbReference>
<evidence type="ECO:0000256" key="3">
    <source>
        <dbReference type="ARBA" id="ARBA00022763"/>
    </source>
</evidence>
<dbReference type="SMART" id="SM00982">
    <property type="entry name" value="TRCF"/>
    <property type="match status" value="1"/>
</dbReference>
<dbReference type="Pfam" id="PF00270">
    <property type="entry name" value="DEAD"/>
    <property type="match status" value="1"/>
</dbReference>
<dbReference type="InterPro" id="IPR037235">
    <property type="entry name" value="TRCF-like_C_D7"/>
</dbReference>
<dbReference type="SMART" id="SM00487">
    <property type="entry name" value="DEXDc"/>
    <property type="match status" value="1"/>
</dbReference>
<dbReference type="PANTHER" id="PTHR47964">
    <property type="entry name" value="ATP-DEPENDENT DNA HELICASE HOMOLOG RECG, CHLOROPLASTIC"/>
    <property type="match status" value="1"/>
</dbReference>
<keyword evidence="2 9" id="KW-0547">Nucleotide-binding</keyword>
<feature type="domain" description="Helicase C-terminal" evidence="11">
    <location>
        <begin position="764"/>
        <end position="918"/>
    </location>
</feature>
<dbReference type="SMART" id="SM01058">
    <property type="entry name" value="CarD_TRCF"/>
    <property type="match status" value="1"/>
</dbReference>
<name>A0A5A8F8L5_9BACT</name>
<dbReference type="Pfam" id="PF02559">
    <property type="entry name" value="CarD_TRCF_RID"/>
    <property type="match status" value="1"/>
</dbReference>
<keyword evidence="3 9" id="KW-0227">DNA damage</keyword>
<dbReference type="PROSITE" id="PS51194">
    <property type="entry name" value="HELICASE_CTER"/>
    <property type="match status" value="1"/>
</dbReference>
<dbReference type="InterPro" id="IPR004576">
    <property type="entry name" value="Mfd"/>
</dbReference>
<dbReference type="Gene3D" id="3.90.1150.50">
    <property type="entry name" value="Transcription-repair-coupling factor, D7 domain"/>
    <property type="match status" value="1"/>
</dbReference>
<dbReference type="InterPro" id="IPR005118">
    <property type="entry name" value="TRCF_C"/>
</dbReference>
<dbReference type="Pfam" id="PF03461">
    <property type="entry name" value="TRCF"/>
    <property type="match status" value="1"/>
</dbReference>
<dbReference type="GO" id="GO:0000716">
    <property type="term" value="P:transcription-coupled nucleotide-excision repair, DNA damage recognition"/>
    <property type="evidence" value="ECO:0007669"/>
    <property type="project" value="UniProtKB-UniRule"/>
</dbReference>
<evidence type="ECO:0000256" key="4">
    <source>
        <dbReference type="ARBA" id="ARBA00022801"/>
    </source>
</evidence>
<reference evidence="12 13" key="1">
    <citation type="submission" date="2019-06" db="EMBL/GenBank/DDBJ databases">
        <title>Genomic insights into carbon and energy metabolism of Deferribacter autotrophicus revealed new metabolic traits in the phylum Deferribacteres.</title>
        <authorList>
            <person name="Slobodkin A.I."/>
            <person name="Slobodkina G.B."/>
            <person name="Allioux M."/>
            <person name="Alain K."/>
            <person name="Jebbar M."/>
            <person name="Shadrin V."/>
            <person name="Kublanov I.V."/>
            <person name="Toshchakov S.V."/>
            <person name="Bonch-Osmolovskaya E.A."/>
        </authorList>
    </citation>
    <scope>NUCLEOTIDE SEQUENCE [LARGE SCALE GENOMIC DNA]</scope>
    <source>
        <strain evidence="12 13">SL50</strain>
    </source>
</reference>
<dbReference type="SUPFAM" id="SSF141259">
    <property type="entry name" value="CarD-like"/>
    <property type="match status" value="1"/>
</dbReference>
<proteinExistence type="inferred from homology"/>
<protein>
    <recommendedName>
        <fullName evidence="9">Transcription-repair-coupling factor</fullName>
        <shortName evidence="9">TRCF</shortName>
        <ecNumber evidence="9">3.6.4.-</ecNumber>
    </recommendedName>
</protein>
<dbReference type="Gene3D" id="2.40.10.170">
    <property type="match status" value="1"/>
</dbReference>
<dbReference type="GO" id="GO:0003678">
    <property type="term" value="F:DNA helicase activity"/>
    <property type="evidence" value="ECO:0007669"/>
    <property type="project" value="TreeGrafter"/>
</dbReference>
<keyword evidence="6 9" id="KW-0067">ATP-binding</keyword>
<evidence type="ECO:0000256" key="1">
    <source>
        <dbReference type="ARBA" id="ARBA00022490"/>
    </source>
</evidence>
<dbReference type="InterPro" id="IPR001650">
    <property type="entry name" value="Helicase_C-like"/>
</dbReference>
<dbReference type="SMART" id="SM00490">
    <property type="entry name" value="HELICc"/>
    <property type="match status" value="1"/>
</dbReference>
<evidence type="ECO:0000259" key="10">
    <source>
        <dbReference type="PROSITE" id="PS51192"/>
    </source>
</evidence>
<evidence type="ECO:0000259" key="11">
    <source>
        <dbReference type="PROSITE" id="PS51194"/>
    </source>
</evidence>
<comment type="function">
    <text evidence="9">Couples transcription and DNA repair by recognizing RNA polymerase (RNAP) stalled at DNA lesions. Mediates ATP-dependent release of RNAP and its truncated transcript from the DNA, and recruitment of nucleotide excision repair machinery to the damaged site.</text>
</comment>
<dbReference type="EC" id="3.6.4.-" evidence="9"/>
<dbReference type="CDD" id="cd17991">
    <property type="entry name" value="DEXHc_TRCF"/>
    <property type="match status" value="1"/>
</dbReference>
<evidence type="ECO:0000313" key="13">
    <source>
        <dbReference type="Proteomes" id="UP000322876"/>
    </source>
</evidence>
<keyword evidence="4 9" id="KW-0378">Hydrolase</keyword>
<evidence type="ECO:0000256" key="2">
    <source>
        <dbReference type="ARBA" id="ARBA00022741"/>
    </source>
</evidence>
<evidence type="ECO:0000256" key="9">
    <source>
        <dbReference type="HAMAP-Rule" id="MF_00969"/>
    </source>
</evidence>
<dbReference type="Proteomes" id="UP000322876">
    <property type="component" value="Unassembled WGS sequence"/>
</dbReference>
<dbReference type="RefSeq" id="WP_149266215.1">
    <property type="nucleotide sequence ID" value="NZ_VFJB01000004.1"/>
</dbReference>
<comment type="similarity">
    <text evidence="9">In the N-terminal section; belongs to the UvrB family.</text>
</comment>
<evidence type="ECO:0000313" key="12">
    <source>
        <dbReference type="EMBL" id="KAA0258663.1"/>
    </source>
</evidence>
<dbReference type="InterPro" id="IPR011545">
    <property type="entry name" value="DEAD/DEAH_box_helicase_dom"/>
</dbReference>
<dbReference type="InterPro" id="IPR047112">
    <property type="entry name" value="RecG/Mfd"/>
</dbReference>
<dbReference type="GO" id="GO:0006355">
    <property type="term" value="P:regulation of DNA-templated transcription"/>
    <property type="evidence" value="ECO:0007669"/>
    <property type="project" value="UniProtKB-UniRule"/>
</dbReference>
<dbReference type="Gene3D" id="3.40.50.300">
    <property type="entry name" value="P-loop containing nucleotide triphosphate hydrolases"/>
    <property type="match status" value="2"/>
</dbReference>
<dbReference type="InterPro" id="IPR014001">
    <property type="entry name" value="Helicase_ATP-bd"/>
</dbReference>